<protein>
    <recommendedName>
        <fullName evidence="3">KTSC domain-containing protein</fullName>
    </recommendedName>
</protein>
<dbReference type="AlphaFoldDB" id="A0A806X9W7"/>
<dbReference type="EMBL" id="CP012871">
    <property type="protein sequence ID" value="ALR78694.1"/>
    <property type="molecule type" value="Genomic_DNA"/>
</dbReference>
<evidence type="ECO:0008006" key="3">
    <source>
        <dbReference type="Google" id="ProtNLM"/>
    </source>
</evidence>
<evidence type="ECO:0000313" key="1">
    <source>
        <dbReference type="EMBL" id="ALR78694.1"/>
    </source>
</evidence>
<name>A0A806X9W7_9ENTR</name>
<gene>
    <name evidence="1" type="ORF">AO703_21155</name>
</gene>
<accession>A0A806X9W7</accession>
<reference evidence="2" key="1">
    <citation type="submission" date="2015-10" db="EMBL/GenBank/DDBJ databases">
        <title>Complete Genome Sequencing of Klebsiella sp. strain G5.</title>
        <authorList>
            <person name="Chan K.-G."/>
            <person name="Chen J.-W."/>
        </authorList>
    </citation>
    <scope>NUCLEOTIDE SEQUENCE [LARGE SCALE GENOMIC DNA]</scope>
    <source>
        <strain evidence="2">G5</strain>
    </source>
</reference>
<evidence type="ECO:0000313" key="2">
    <source>
        <dbReference type="Proteomes" id="UP000069162"/>
    </source>
</evidence>
<dbReference type="RefSeq" id="WP_013364125.1">
    <property type="nucleotide sequence ID" value="NZ_CP012871.1"/>
</dbReference>
<sequence length="75" mass="8815">MEQYANLNGHSGVMRYEISEDAIEIIFNDRSTYLYNAEKPGVKAVAEMQRLARIGMGLETYIQRHVRSDYFRKIR</sequence>
<proteinExistence type="predicted"/>
<dbReference type="OMA" id="GLNSYIM"/>
<dbReference type="KEGG" id="kle:AO703_21155"/>
<dbReference type="Proteomes" id="UP000069162">
    <property type="component" value="Chromosome"/>
</dbReference>
<organism evidence="1 2">
    <name type="scientific">[Enterobacter] lignolyticus</name>
    <dbReference type="NCBI Taxonomy" id="1334193"/>
    <lineage>
        <taxon>Bacteria</taxon>
        <taxon>Pseudomonadati</taxon>
        <taxon>Pseudomonadota</taxon>
        <taxon>Gammaproteobacteria</taxon>
        <taxon>Enterobacterales</taxon>
        <taxon>Enterobacteriaceae</taxon>
        <taxon>Pluralibacter</taxon>
    </lineage>
</organism>
<dbReference type="OrthoDB" id="7775479at2"/>